<accession>A0A0E9UE80</accession>
<reference evidence="1" key="2">
    <citation type="journal article" date="2015" name="Fish Shellfish Immunol.">
        <title>Early steps in the European eel (Anguilla anguilla)-Vibrio vulnificus interaction in the gills: Role of the RtxA13 toxin.</title>
        <authorList>
            <person name="Callol A."/>
            <person name="Pajuelo D."/>
            <person name="Ebbesson L."/>
            <person name="Teles M."/>
            <person name="MacKenzie S."/>
            <person name="Amaro C."/>
        </authorList>
    </citation>
    <scope>NUCLEOTIDE SEQUENCE</scope>
</reference>
<dbReference type="EMBL" id="GBXM01045052">
    <property type="protein sequence ID" value="JAH63525.1"/>
    <property type="molecule type" value="Transcribed_RNA"/>
</dbReference>
<protein>
    <submittedName>
        <fullName evidence="1">Uncharacterized protein</fullName>
    </submittedName>
</protein>
<dbReference type="AlphaFoldDB" id="A0A0E9UE80"/>
<sequence length="29" mass="3574">MHVNLKAEICSTELYIYFFCYLFQTKVIR</sequence>
<evidence type="ECO:0000313" key="1">
    <source>
        <dbReference type="EMBL" id="JAH63525.1"/>
    </source>
</evidence>
<name>A0A0E9UE80_ANGAN</name>
<organism evidence="1">
    <name type="scientific">Anguilla anguilla</name>
    <name type="common">European freshwater eel</name>
    <name type="synonym">Muraena anguilla</name>
    <dbReference type="NCBI Taxonomy" id="7936"/>
    <lineage>
        <taxon>Eukaryota</taxon>
        <taxon>Metazoa</taxon>
        <taxon>Chordata</taxon>
        <taxon>Craniata</taxon>
        <taxon>Vertebrata</taxon>
        <taxon>Euteleostomi</taxon>
        <taxon>Actinopterygii</taxon>
        <taxon>Neopterygii</taxon>
        <taxon>Teleostei</taxon>
        <taxon>Anguilliformes</taxon>
        <taxon>Anguillidae</taxon>
        <taxon>Anguilla</taxon>
    </lineage>
</organism>
<proteinExistence type="predicted"/>
<reference evidence="1" key="1">
    <citation type="submission" date="2014-11" db="EMBL/GenBank/DDBJ databases">
        <authorList>
            <person name="Amaro Gonzalez C."/>
        </authorList>
    </citation>
    <scope>NUCLEOTIDE SEQUENCE</scope>
</reference>